<gene>
    <name evidence="2" type="ORF">AVW11_10830</name>
</gene>
<protein>
    <recommendedName>
        <fullName evidence="4">Integral membrane protein</fullName>
    </recommendedName>
</protein>
<reference evidence="2 3" key="1">
    <citation type="submission" date="2016-01" db="EMBL/GenBank/DDBJ databases">
        <title>Streptomyces amritsarensis strain MTCC 11845 genome sequencing and assembly.</title>
        <authorList>
            <person name="Sharma D."/>
            <person name="Nair G.R."/>
            <person name="Kaur G."/>
            <person name="Manhas R.K."/>
            <person name="Mayilraj S."/>
        </authorList>
    </citation>
    <scope>NUCLEOTIDE SEQUENCE [LARGE SCALE GENOMIC DNA]</scope>
    <source>
        <strain evidence="2 3">MTCC 11845</strain>
    </source>
</reference>
<organism evidence="2 3">
    <name type="scientific">Streptomyces amritsarensis</name>
    <dbReference type="NCBI Taxonomy" id="681158"/>
    <lineage>
        <taxon>Bacteria</taxon>
        <taxon>Bacillati</taxon>
        <taxon>Actinomycetota</taxon>
        <taxon>Actinomycetes</taxon>
        <taxon>Kitasatosporales</taxon>
        <taxon>Streptomycetaceae</taxon>
        <taxon>Streptomyces</taxon>
    </lineage>
</organism>
<accession>A0ABX3G4M9</accession>
<evidence type="ECO:0000313" key="2">
    <source>
        <dbReference type="EMBL" id="OLZ69089.1"/>
    </source>
</evidence>
<dbReference type="RefSeq" id="WP_076043874.1">
    <property type="nucleotide sequence ID" value="NZ_JBHYUY010000033.1"/>
</dbReference>
<feature type="transmembrane region" description="Helical" evidence="1">
    <location>
        <begin position="21"/>
        <end position="42"/>
    </location>
</feature>
<feature type="transmembrane region" description="Helical" evidence="1">
    <location>
        <begin position="85"/>
        <end position="104"/>
    </location>
</feature>
<evidence type="ECO:0008006" key="4">
    <source>
        <dbReference type="Google" id="ProtNLM"/>
    </source>
</evidence>
<dbReference type="Proteomes" id="UP000187151">
    <property type="component" value="Unassembled WGS sequence"/>
</dbReference>
<sequence>MSFDAERAQREASGSRRPVRWVFALPLALVHALNAVLVYAAVFNGPQAAWDHQGYEGTAAAVFLSLCLSLLGVVITFLPPVRRALGPWWFTPPLVLGVIAWVRIETLG</sequence>
<feature type="transmembrane region" description="Helical" evidence="1">
    <location>
        <begin position="57"/>
        <end position="78"/>
    </location>
</feature>
<comment type="caution">
    <text evidence="2">The sequence shown here is derived from an EMBL/GenBank/DDBJ whole genome shotgun (WGS) entry which is preliminary data.</text>
</comment>
<keyword evidence="1" id="KW-0812">Transmembrane</keyword>
<evidence type="ECO:0000313" key="3">
    <source>
        <dbReference type="Proteomes" id="UP000187151"/>
    </source>
</evidence>
<proteinExistence type="predicted"/>
<name>A0ABX3G4M9_9ACTN</name>
<evidence type="ECO:0000256" key="1">
    <source>
        <dbReference type="SAM" id="Phobius"/>
    </source>
</evidence>
<keyword evidence="3" id="KW-1185">Reference proteome</keyword>
<keyword evidence="1" id="KW-0472">Membrane</keyword>
<keyword evidence="1" id="KW-1133">Transmembrane helix</keyword>
<dbReference type="EMBL" id="MQUR01000018">
    <property type="protein sequence ID" value="OLZ69089.1"/>
    <property type="molecule type" value="Genomic_DNA"/>
</dbReference>